<keyword evidence="3" id="KW-0472">Membrane</keyword>
<keyword evidence="3" id="KW-0812">Transmembrane</keyword>
<accession>S8DNN7</accession>
<proteinExistence type="predicted"/>
<dbReference type="OrthoDB" id="10348332at2759"/>
<dbReference type="HOGENOM" id="CLU_334643_0_0_1"/>
<evidence type="ECO:0000256" key="2">
    <source>
        <dbReference type="SAM" id="MobiDB-lite"/>
    </source>
</evidence>
<dbReference type="InParanoid" id="S8DNN7"/>
<keyword evidence="5" id="KW-1185">Reference proteome</keyword>
<feature type="region of interest" description="Disordered" evidence="2">
    <location>
        <begin position="650"/>
        <end position="681"/>
    </location>
</feature>
<gene>
    <name evidence="4" type="ORF">FOMPIDRAFT_113999</name>
</gene>
<feature type="transmembrane region" description="Helical" evidence="3">
    <location>
        <begin position="43"/>
        <end position="62"/>
    </location>
</feature>
<feature type="compositionally biased region" description="Polar residues" evidence="2">
    <location>
        <begin position="727"/>
        <end position="737"/>
    </location>
</feature>
<feature type="transmembrane region" description="Helical" evidence="3">
    <location>
        <begin position="12"/>
        <end position="31"/>
    </location>
</feature>
<dbReference type="Proteomes" id="UP000015241">
    <property type="component" value="Unassembled WGS sequence"/>
</dbReference>
<evidence type="ECO:0000256" key="1">
    <source>
        <dbReference type="SAM" id="Coils"/>
    </source>
</evidence>
<sequence length="853" mass="97285">MALNDPGSRALFSCALHYIVLSYISFALWIFRVDLIKFVRLAVYAFYASGSFELLCAAIEYFERRNEIYSIRDLKTVCAAVWLHYEVYRVLVYPILLIPPLRRQLERLETRYTAARAEILDLLVTPKDVWLMGRHGWAKDMLVLNQGDGRTIVFPLPDMRSLGRSFVGLVEANAQHWAINKRLQDLATEIIRHLHGRVHTLERRHAMMDQKASALVNEVLWCQERIAQVHEENTSFRERFLSISRIYHLLVWRRLVDLKARLSQATDESTATHERLALLLDAHEALEADYDTALEEKEALLLELAEQDDQLRKAQDEITEWQYVSEGVCFSHSTMTSEFKIAKMNMHNAVYSLLSCLFVVWRFAMALKGKSAARAHLDREQIAILRRRLVLVEHAKAVAVSDRAMWRSMYEETEEALDDMVDVYTQQRVTHLAQTRQLLTGLLLLWRYCRFLAQNLYQARLRIHMCPVSCEEAGPGVSVSSYVQERHTSVPSANLEGVDEELTTTEVLSLRFSRSNVAYASLLVQYEQLQDDLDDIHGALEDEQAERIAEREKLQAELADARTTIEDLRTERMAETDKLRDELEEARRTIKTLRTAKEAAELELQNKRNEIILARVTVQQMRAEVEETKRSLESRVFEWSELAAGAGRPMILNEPRDNDDLRSPEECTPSFPRSPSEDGDIVLLPRVQSPPMLMERRERELLIDPLELVRQFPAPPPPPIERKSSSECHSTPRSSRMGTPVIADPQLPPVAHQAPQSHGMSPVIGIGAFDFPDKPVPFHPTIGLYNGTSHYEPLALPEPVSIDRSLDLFSRPRSPSPVIPTTPPSSEGSPVISDGSSSPEANFYTPVLPASEF</sequence>
<feature type="region of interest" description="Disordered" evidence="2">
    <location>
        <begin position="710"/>
        <end position="737"/>
    </location>
</feature>
<feature type="coiled-coil region" evidence="1">
    <location>
        <begin position="526"/>
        <end position="624"/>
    </location>
</feature>
<feature type="compositionally biased region" description="Basic and acidic residues" evidence="2">
    <location>
        <begin position="654"/>
        <end position="665"/>
    </location>
</feature>
<organism evidence="4 5">
    <name type="scientific">Fomitopsis schrenkii</name>
    <name type="common">Brown rot fungus</name>
    <dbReference type="NCBI Taxonomy" id="2126942"/>
    <lineage>
        <taxon>Eukaryota</taxon>
        <taxon>Fungi</taxon>
        <taxon>Dikarya</taxon>
        <taxon>Basidiomycota</taxon>
        <taxon>Agaricomycotina</taxon>
        <taxon>Agaricomycetes</taxon>
        <taxon>Polyporales</taxon>
        <taxon>Fomitopsis</taxon>
    </lineage>
</organism>
<name>S8DNN7_FOMSC</name>
<reference evidence="4 5" key="1">
    <citation type="journal article" date="2012" name="Science">
        <title>The Paleozoic origin of enzymatic lignin decomposition reconstructed from 31 fungal genomes.</title>
        <authorList>
            <person name="Floudas D."/>
            <person name="Binder M."/>
            <person name="Riley R."/>
            <person name="Barry K."/>
            <person name="Blanchette R.A."/>
            <person name="Henrissat B."/>
            <person name="Martinez A.T."/>
            <person name="Otillar R."/>
            <person name="Spatafora J.W."/>
            <person name="Yadav J.S."/>
            <person name="Aerts A."/>
            <person name="Benoit I."/>
            <person name="Boyd A."/>
            <person name="Carlson A."/>
            <person name="Copeland A."/>
            <person name="Coutinho P.M."/>
            <person name="de Vries R.P."/>
            <person name="Ferreira P."/>
            <person name="Findley K."/>
            <person name="Foster B."/>
            <person name="Gaskell J."/>
            <person name="Glotzer D."/>
            <person name="Gorecki P."/>
            <person name="Heitman J."/>
            <person name="Hesse C."/>
            <person name="Hori C."/>
            <person name="Igarashi K."/>
            <person name="Jurgens J.A."/>
            <person name="Kallen N."/>
            <person name="Kersten P."/>
            <person name="Kohler A."/>
            <person name="Kuees U."/>
            <person name="Kumar T.K.A."/>
            <person name="Kuo A."/>
            <person name="LaButti K."/>
            <person name="Larrondo L.F."/>
            <person name="Lindquist E."/>
            <person name="Ling A."/>
            <person name="Lombard V."/>
            <person name="Lucas S."/>
            <person name="Lundell T."/>
            <person name="Martin R."/>
            <person name="McLaughlin D.J."/>
            <person name="Morgenstern I."/>
            <person name="Morin E."/>
            <person name="Murat C."/>
            <person name="Nagy L.G."/>
            <person name="Nolan M."/>
            <person name="Ohm R.A."/>
            <person name="Patyshakuliyeva A."/>
            <person name="Rokas A."/>
            <person name="Ruiz-Duenas F.J."/>
            <person name="Sabat G."/>
            <person name="Salamov A."/>
            <person name="Samejima M."/>
            <person name="Schmutz J."/>
            <person name="Slot J.C."/>
            <person name="St John F."/>
            <person name="Stenlid J."/>
            <person name="Sun H."/>
            <person name="Sun S."/>
            <person name="Syed K."/>
            <person name="Tsang A."/>
            <person name="Wiebenga A."/>
            <person name="Young D."/>
            <person name="Pisabarro A."/>
            <person name="Eastwood D.C."/>
            <person name="Martin F."/>
            <person name="Cullen D."/>
            <person name="Grigoriev I.V."/>
            <person name="Hibbett D.S."/>
        </authorList>
    </citation>
    <scope>NUCLEOTIDE SEQUENCE</scope>
    <source>
        <strain evidence="5">FP-58527</strain>
    </source>
</reference>
<dbReference type="PANTHER" id="PTHR23159:SF60">
    <property type="entry name" value="SPINDLE ASSEMBLY ABNORMAL PROTEIN 4"/>
    <property type="match status" value="1"/>
</dbReference>
<keyword evidence="3" id="KW-1133">Transmembrane helix</keyword>
<feature type="region of interest" description="Disordered" evidence="2">
    <location>
        <begin position="807"/>
        <end position="853"/>
    </location>
</feature>
<evidence type="ECO:0000313" key="4">
    <source>
        <dbReference type="EMBL" id="EPS94202.1"/>
    </source>
</evidence>
<dbReference type="PANTHER" id="PTHR23159">
    <property type="entry name" value="CENTROSOMAL PROTEIN 2"/>
    <property type="match status" value="1"/>
</dbReference>
<dbReference type="EMBL" id="KE504241">
    <property type="protein sequence ID" value="EPS94202.1"/>
    <property type="molecule type" value="Genomic_DNA"/>
</dbReference>
<keyword evidence="1" id="KW-0175">Coiled coil</keyword>
<protein>
    <submittedName>
        <fullName evidence="4">Uncharacterized protein</fullName>
    </submittedName>
</protein>
<evidence type="ECO:0000313" key="5">
    <source>
        <dbReference type="Proteomes" id="UP000015241"/>
    </source>
</evidence>
<dbReference type="AlphaFoldDB" id="S8DNN7"/>
<evidence type="ECO:0000256" key="3">
    <source>
        <dbReference type="SAM" id="Phobius"/>
    </source>
</evidence>
<feature type="coiled-coil region" evidence="1">
    <location>
        <begin position="276"/>
        <end position="317"/>
    </location>
</feature>
<feature type="compositionally biased region" description="Pro residues" evidence="2">
    <location>
        <begin position="814"/>
        <end position="823"/>
    </location>
</feature>